<keyword evidence="1" id="KW-0812">Transmembrane</keyword>
<feature type="transmembrane region" description="Helical" evidence="1">
    <location>
        <begin position="53"/>
        <end position="74"/>
    </location>
</feature>
<evidence type="ECO:0000313" key="2">
    <source>
        <dbReference type="EMBL" id="AAP24817.1"/>
    </source>
</evidence>
<dbReference type="KEGG" id="ban:BA_0813"/>
<keyword evidence="1" id="KW-1133">Transmembrane helix</keyword>
<evidence type="ECO:0000313" key="3">
    <source>
        <dbReference type="Proteomes" id="UP000000427"/>
    </source>
</evidence>
<name>A0A2P0HAI8_BACAN</name>
<protein>
    <submittedName>
        <fullName evidence="2">Uncharacterized protein</fullName>
    </submittedName>
</protein>
<keyword evidence="1" id="KW-0472">Membrane</keyword>
<organism evidence="2 3">
    <name type="scientific">Bacillus anthracis</name>
    <name type="common">anthrax bacterium</name>
    <dbReference type="NCBI Taxonomy" id="1392"/>
    <lineage>
        <taxon>Bacteria</taxon>
        <taxon>Bacillati</taxon>
        <taxon>Bacillota</taxon>
        <taxon>Bacilli</taxon>
        <taxon>Bacillales</taxon>
        <taxon>Bacillaceae</taxon>
        <taxon>Bacillus</taxon>
        <taxon>Bacillus cereus group</taxon>
    </lineage>
</organism>
<accession>A0A2P0HAI8</accession>
<proteinExistence type="predicted"/>
<reference evidence="2 3" key="1">
    <citation type="journal article" date="2003" name="Nature">
        <title>The genome sequence of Bacillus anthracis Ames and comparison to closely related bacteria.</title>
        <authorList>
            <person name="Read T.D."/>
            <person name="Peterson S.N."/>
            <person name="Tourasse N."/>
            <person name="Baillie L.W."/>
            <person name="Paulsen I.T."/>
            <person name="Nelson K.E."/>
            <person name="Tettelin H."/>
            <person name="Fouts D.E."/>
            <person name="Eisen J.A."/>
            <person name="Gill S.R."/>
            <person name="Holtzapple E.K."/>
            <person name="Okstad O.A."/>
            <person name="Helgason E."/>
            <person name="Rilstone J."/>
            <person name="Wu M."/>
            <person name="Kolonay J.F."/>
            <person name="Beanan M.J."/>
            <person name="Dodson R.J."/>
            <person name="Brinkac L.M."/>
            <person name="Gwinn M."/>
            <person name="DeBoy R.T."/>
            <person name="Madpu R."/>
            <person name="Daugherty S.C."/>
            <person name="Durkin A.S."/>
            <person name="Haft D.H."/>
            <person name="Nelson W.C."/>
            <person name="Peterson J.D."/>
            <person name="Pop M."/>
            <person name="Khouri H.M."/>
            <person name="Radune D."/>
            <person name="Benton J.L."/>
            <person name="Mahamoud Y."/>
            <person name="Jiang L."/>
            <person name="Hance I.R."/>
            <person name="Weidman J.F."/>
            <person name="Berry K.J."/>
            <person name="Plaut R.D."/>
            <person name="Wolf A.M."/>
            <person name="Watkins K.L."/>
            <person name="Nierman W.C."/>
            <person name="Hazen A."/>
            <person name="Cline R."/>
            <person name="Redmond C."/>
            <person name="Thwaite J.E."/>
            <person name="White O."/>
            <person name="Salzberg S.L."/>
            <person name="Thomason B."/>
            <person name="Friedlander A.M."/>
            <person name="Koehler T.M."/>
            <person name="Hanna P.C."/>
            <person name="Kolsto A.B."/>
            <person name="Fraser C.M."/>
        </authorList>
    </citation>
    <scope>NUCLEOTIDE SEQUENCE [LARGE SCALE GENOMIC DNA]</scope>
    <source>
        <strain evidence="3">Ames / isolate Porton</strain>
    </source>
</reference>
<gene>
    <name evidence="2" type="ordered locus">BA_0813</name>
</gene>
<evidence type="ECO:0000256" key="1">
    <source>
        <dbReference type="SAM" id="Phobius"/>
    </source>
</evidence>
<dbReference type="EMBL" id="AE016879">
    <property type="protein sequence ID" value="AAP24817.1"/>
    <property type="molecule type" value="Genomic_DNA"/>
</dbReference>
<sequence length="75" mass="8522">MIEKVMKLVFYKQHVNWQQYLPSKYSEGLCWILAILTDCKSFPVYDIVLPGNIVKILVTAPTISIVIASVLLVLL</sequence>
<dbReference type="AlphaFoldDB" id="A0A2P0HAI8"/>
<dbReference type="Proteomes" id="UP000000427">
    <property type="component" value="Chromosome"/>
</dbReference>